<feature type="signal peptide" evidence="1">
    <location>
        <begin position="1"/>
        <end position="24"/>
    </location>
</feature>
<evidence type="ECO:0000256" key="1">
    <source>
        <dbReference type="SAM" id="SignalP"/>
    </source>
</evidence>
<dbReference type="AlphaFoldDB" id="A0AAP2Q7X7"/>
<keyword evidence="1" id="KW-0732">Signal</keyword>
<sequence>MKRIVFLISLLAFLFVGTQNMTSAVISAGTSLPQAKPGYVILAVYAHGDHGGFTRISDGSTVYDIYMYTGYIGAIFYYYVTPGTYTVTFLNCTDYATFNNHKINVGALIDFKVNQGIAELVYQ</sequence>
<name>A0AAP2Q7X7_PARDI</name>
<evidence type="ECO:0008006" key="4">
    <source>
        <dbReference type="Google" id="ProtNLM"/>
    </source>
</evidence>
<protein>
    <recommendedName>
        <fullName evidence="4">DUF4369 domain-containing protein</fullName>
    </recommendedName>
</protein>
<dbReference type="EMBL" id="JAJCNI010000014">
    <property type="protein sequence ID" value="MCB6518676.1"/>
    <property type="molecule type" value="Genomic_DNA"/>
</dbReference>
<organism evidence="2 3">
    <name type="scientific">Parabacteroides distasonis</name>
    <dbReference type="NCBI Taxonomy" id="823"/>
    <lineage>
        <taxon>Bacteria</taxon>
        <taxon>Pseudomonadati</taxon>
        <taxon>Bacteroidota</taxon>
        <taxon>Bacteroidia</taxon>
        <taxon>Bacteroidales</taxon>
        <taxon>Tannerellaceae</taxon>
        <taxon>Parabacteroides</taxon>
    </lineage>
</organism>
<comment type="caution">
    <text evidence="2">The sequence shown here is derived from an EMBL/GenBank/DDBJ whole genome shotgun (WGS) entry which is preliminary data.</text>
</comment>
<proteinExistence type="predicted"/>
<reference evidence="2" key="1">
    <citation type="submission" date="2021-10" db="EMBL/GenBank/DDBJ databases">
        <title>Collection of gut derived symbiotic bacterial strains cultured from healthy donors.</title>
        <authorList>
            <person name="Lin H."/>
            <person name="Littmann E."/>
            <person name="Kohout C."/>
            <person name="Pamer E.G."/>
        </authorList>
    </citation>
    <scope>NUCLEOTIDE SEQUENCE</scope>
    <source>
        <strain evidence="2">DFI.2.94</strain>
    </source>
</reference>
<gene>
    <name evidence="2" type="ORF">LI194_12815</name>
</gene>
<feature type="chain" id="PRO_5043041610" description="DUF4369 domain-containing protein" evidence="1">
    <location>
        <begin position="25"/>
        <end position="123"/>
    </location>
</feature>
<accession>A0AAP2Q7X7</accession>
<dbReference type="RefSeq" id="WP_158532773.1">
    <property type="nucleotide sequence ID" value="NZ_JADMVU010000025.1"/>
</dbReference>
<dbReference type="Proteomes" id="UP001198806">
    <property type="component" value="Unassembled WGS sequence"/>
</dbReference>
<evidence type="ECO:0000313" key="2">
    <source>
        <dbReference type="EMBL" id="MCB6518676.1"/>
    </source>
</evidence>
<evidence type="ECO:0000313" key="3">
    <source>
        <dbReference type="Proteomes" id="UP001198806"/>
    </source>
</evidence>